<dbReference type="Gene3D" id="2.30.110.10">
    <property type="entry name" value="Electron Transport, Fmn-binding Protein, Chain A"/>
    <property type="match status" value="1"/>
</dbReference>
<evidence type="ECO:0000313" key="2">
    <source>
        <dbReference type="EMBL" id="GAA1559103.1"/>
    </source>
</evidence>
<sequence length="299" mass="32877">MIDLNDTMIKEFRANNGRVDSAGFGFGPVLLHTRDTDNSTERITPVLSLRDGDDWFVAVPEKGAPHEPAWVVDLRAHPDIDIEALVDDEIRTIAVHAHERDGESLSSVIRLVSREAEISAQRRPAPVAPAPVAPDDLSRDISVRRPDSDESLAHYGVVGDNYTMVLNGEDTAGRFALIDMLVPAGGGPPPHRHDFEEMFYILEGQIDITFRGETTIVNAGEVVNIPARAPHFFHNFTDADARMLCLVSPPGLDEYFSQWGQPLPTRTALNDLSAEEAQRSMSTAIEMGPHYAIENLPPA</sequence>
<accession>A0ABN2CII0</accession>
<protein>
    <recommendedName>
        <fullName evidence="1">Cupin type-2 domain-containing protein</fullName>
    </recommendedName>
</protein>
<dbReference type="PANTHER" id="PTHR36440">
    <property type="entry name" value="PUTATIVE (AFU_ORTHOLOGUE AFUA_8G07350)-RELATED"/>
    <property type="match status" value="1"/>
</dbReference>
<feature type="domain" description="Cupin type-2" evidence="1">
    <location>
        <begin position="180"/>
        <end position="246"/>
    </location>
</feature>
<dbReference type="InterPro" id="IPR011051">
    <property type="entry name" value="RmlC_Cupin_sf"/>
</dbReference>
<dbReference type="InterPro" id="IPR053146">
    <property type="entry name" value="QDO-like"/>
</dbReference>
<dbReference type="SUPFAM" id="SSF51182">
    <property type="entry name" value="RmlC-like cupins"/>
    <property type="match status" value="1"/>
</dbReference>
<dbReference type="Pfam" id="PF04075">
    <property type="entry name" value="F420H2_quin_red"/>
    <property type="match status" value="1"/>
</dbReference>
<reference evidence="2 3" key="1">
    <citation type="journal article" date="2019" name="Int. J. Syst. Evol. Microbiol.">
        <title>The Global Catalogue of Microorganisms (GCM) 10K type strain sequencing project: providing services to taxonomists for standard genome sequencing and annotation.</title>
        <authorList>
            <consortium name="The Broad Institute Genomics Platform"/>
            <consortium name="The Broad Institute Genome Sequencing Center for Infectious Disease"/>
            <person name="Wu L."/>
            <person name="Ma J."/>
        </authorList>
    </citation>
    <scope>NUCLEOTIDE SEQUENCE [LARGE SCALE GENOMIC DNA]</scope>
    <source>
        <strain evidence="2 3">JCM 13319</strain>
    </source>
</reference>
<dbReference type="InterPro" id="IPR013096">
    <property type="entry name" value="Cupin_2"/>
</dbReference>
<keyword evidence="3" id="KW-1185">Reference proteome</keyword>
<dbReference type="InterPro" id="IPR012349">
    <property type="entry name" value="Split_barrel_FMN-bd"/>
</dbReference>
<proteinExistence type="predicted"/>
<organism evidence="2 3">
    <name type="scientific">Brevibacterium picturae</name>
    <dbReference type="NCBI Taxonomy" id="260553"/>
    <lineage>
        <taxon>Bacteria</taxon>
        <taxon>Bacillati</taxon>
        <taxon>Actinomycetota</taxon>
        <taxon>Actinomycetes</taxon>
        <taxon>Micrococcales</taxon>
        <taxon>Brevibacteriaceae</taxon>
        <taxon>Brevibacterium</taxon>
    </lineage>
</organism>
<name>A0ABN2CII0_9MICO</name>
<dbReference type="InterPro" id="IPR004378">
    <property type="entry name" value="F420H2_quin_Rdtase"/>
</dbReference>
<dbReference type="InterPro" id="IPR014710">
    <property type="entry name" value="RmlC-like_jellyroll"/>
</dbReference>
<evidence type="ECO:0000259" key="1">
    <source>
        <dbReference type="Pfam" id="PF07883"/>
    </source>
</evidence>
<dbReference type="EMBL" id="BAAALY010000018">
    <property type="protein sequence ID" value="GAA1559103.1"/>
    <property type="molecule type" value="Genomic_DNA"/>
</dbReference>
<evidence type="ECO:0000313" key="3">
    <source>
        <dbReference type="Proteomes" id="UP001501791"/>
    </source>
</evidence>
<dbReference type="Gene3D" id="2.60.120.10">
    <property type="entry name" value="Jelly Rolls"/>
    <property type="match status" value="1"/>
</dbReference>
<dbReference type="PANTHER" id="PTHR36440:SF1">
    <property type="entry name" value="PUTATIVE (AFU_ORTHOLOGUE AFUA_8G07350)-RELATED"/>
    <property type="match status" value="1"/>
</dbReference>
<comment type="caution">
    <text evidence="2">The sequence shown here is derived from an EMBL/GenBank/DDBJ whole genome shotgun (WGS) entry which is preliminary data.</text>
</comment>
<dbReference type="Pfam" id="PF07883">
    <property type="entry name" value="Cupin_2"/>
    <property type="match status" value="1"/>
</dbReference>
<dbReference type="Proteomes" id="UP001501791">
    <property type="component" value="Unassembled WGS sequence"/>
</dbReference>
<dbReference type="RefSeq" id="WP_346037117.1">
    <property type="nucleotide sequence ID" value="NZ_BAAALY010000018.1"/>
</dbReference>
<gene>
    <name evidence="2" type="ORF">GCM10009691_36370</name>
</gene>